<proteinExistence type="predicted"/>
<organism evidence="1 2">
    <name type="scientific">Stylosanthes scabra</name>
    <dbReference type="NCBI Taxonomy" id="79078"/>
    <lineage>
        <taxon>Eukaryota</taxon>
        <taxon>Viridiplantae</taxon>
        <taxon>Streptophyta</taxon>
        <taxon>Embryophyta</taxon>
        <taxon>Tracheophyta</taxon>
        <taxon>Spermatophyta</taxon>
        <taxon>Magnoliopsida</taxon>
        <taxon>eudicotyledons</taxon>
        <taxon>Gunneridae</taxon>
        <taxon>Pentapetalae</taxon>
        <taxon>rosids</taxon>
        <taxon>fabids</taxon>
        <taxon>Fabales</taxon>
        <taxon>Fabaceae</taxon>
        <taxon>Papilionoideae</taxon>
        <taxon>50 kb inversion clade</taxon>
        <taxon>dalbergioids sensu lato</taxon>
        <taxon>Dalbergieae</taxon>
        <taxon>Pterocarpus clade</taxon>
        <taxon>Stylosanthes</taxon>
    </lineage>
</organism>
<dbReference type="EMBL" id="JASCZI010091244">
    <property type="protein sequence ID" value="MED6149619.1"/>
    <property type="molecule type" value="Genomic_DNA"/>
</dbReference>
<reference evidence="1 2" key="1">
    <citation type="journal article" date="2023" name="Plants (Basel)">
        <title>Bridging the Gap: Combining Genomics and Transcriptomics Approaches to Understand Stylosanthes scabra, an Orphan Legume from the Brazilian Caatinga.</title>
        <authorList>
            <person name="Ferreira-Neto J.R.C."/>
            <person name="da Silva M.D."/>
            <person name="Binneck E."/>
            <person name="de Melo N.F."/>
            <person name="da Silva R.H."/>
            <person name="de Melo A.L.T.M."/>
            <person name="Pandolfi V."/>
            <person name="Bustamante F.O."/>
            <person name="Brasileiro-Vidal A.C."/>
            <person name="Benko-Iseppon A.M."/>
        </authorList>
    </citation>
    <scope>NUCLEOTIDE SEQUENCE [LARGE SCALE GENOMIC DNA]</scope>
    <source>
        <tissue evidence="1">Leaves</tissue>
    </source>
</reference>
<protein>
    <submittedName>
        <fullName evidence="1">Uncharacterized protein</fullName>
    </submittedName>
</protein>
<keyword evidence="2" id="KW-1185">Reference proteome</keyword>
<name>A0ABU6TLF6_9FABA</name>
<evidence type="ECO:0000313" key="1">
    <source>
        <dbReference type="EMBL" id="MED6149619.1"/>
    </source>
</evidence>
<evidence type="ECO:0000313" key="2">
    <source>
        <dbReference type="Proteomes" id="UP001341840"/>
    </source>
</evidence>
<accession>A0ABU6TLF6</accession>
<gene>
    <name evidence="1" type="ORF">PIB30_064239</name>
</gene>
<comment type="caution">
    <text evidence="1">The sequence shown here is derived from an EMBL/GenBank/DDBJ whole genome shotgun (WGS) entry which is preliminary data.</text>
</comment>
<sequence>MELCKRDAMRGGLRHRVSSFHHHPPRPIVERRLALYCCDHRTASSRFCGSCRNPLPQKRKAA</sequence>
<dbReference type="Proteomes" id="UP001341840">
    <property type="component" value="Unassembled WGS sequence"/>
</dbReference>